<protein>
    <recommendedName>
        <fullName evidence="11">Accessory regulator AgrB</fullName>
    </recommendedName>
</protein>
<evidence type="ECO:0000313" key="9">
    <source>
        <dbReference type="EMBL" id="NDO68506.1"/>
    </source>
</evidence>
<dbReference type="SMART" id="SM00793">
    <property type="entry name" value="AgrB"/>
    <property type="match status" value="1"/>
</dbReference>
<reference evidence="9 10" key="1">
    <citation type="submission" date="2019-07" db="EMBL/GenBank/DDBJ databases">
        <title>Draft genome sequences of 15 bacterial species constituting the stable defined intestinal microbiota of the GM15 gnotobiotic mouse model.</title>
        <authorList>
            <person name="Elie C."/>
            <person name="Mathieu A."/>
            <person name="Saliou A."/>
            <person name="Darnaud M."/>
            <person name="Leulier F."/>
            <person name="Tamellini A."/>
        </authorList>
    </citation>
    <scope>NUCLEOTIDE SEQUENCE [LARGE SCALE GENOMIC DNA]</scope>
    <source>
        <strain evidence="10">ASF 502</strain>
    </source>
</reference>
<evidence type="ECO:0000256" key="4">
    <source>
        <dbReference type="ARBA" id="ARBA00022692"/>
    </source>
</evidence>
<dbReference type="EMBL" id="VIRB01000048">
    <property type="protein sequence ID" value="NDO68506.1"/>
    <property type="molecule type" value="Genomic_DNA"/>
</dbReference>
<feature type="transmembrane region" description="Helical" evidence="8">
    <location>
        <begin position="165"/>
        <end position="185"/>
    </location>
</feature>
<comment type="caution">
    <text evidence="9">The sequence shown here is derived from an EMBL/GenBank/DDBJ whole genome shotgun (WGS) entry which is preliminary data.</text>
</comment>
<keyword evidence="6 8" id="KW-1133">Transmembrane helix</keyword>
<evidence type="ECO:0000256" key="7">
    <source>
        <dbReference type="ARBA" id="ARBA00023136"/>
    </source>
</evidence>
<keyword evidence="4 8" id="KW-0812">Transmembrane</keyword>
<proteinExistence type="predicted"/>
<keyword evidence="7 8" id="KW-0472">Membrane</keyword>
<organism evidence="9 10">
    <name type="scientific">Schaedlerella arabinosiphila</name>
    <dbReference type="NCBI Taxonomy" id="2044587"/>
    <lineage>
        <taxon>Bacteria</taxon>
        <taxon>Bacillati</taxon>
        <taxon>Bacillota</taxon>
        <taxon>Clostridia</taxon>
        <taxon>Lachnospirales</taxon>
        <taxon>Lachnospiraceae</taxon>
        <taxon>Schaedlerella</taxon>
    </lineage>
</organism>
<dbReference type="RefSeq" id="WP_004071409.1">
    <property type="nucleotide sequence ID" value="NZ_VIRB01000048.1"/>
</dbReference>
<sequence length="190" mass="21162">MEKIANRIVSYLDTDQAAWNEIERMQMILGLQVLIHNIVMTGTILFLALLTGMLWEAAILLTTYGALKMTVGGVHFKTSCACLTATTAFVMTGVLVSRRLDIGFMSIAITYAACFITLMLIGPQGTENNPISEENFEKLRKKAVWIILIYLIITFFMLSENLKNVPCLLLIAVVFETLSVLPSYIKSRSS</sequence>
<keyword evidence="3" id="KW-0645">Protease</keyword>
<evidence type="ECO:0000256" key="1">
    <source>
        <dbReference type="ARBA" id="ARBA00022475"/>
    </source>
</evidence>
<dbReference type="Proteomes" id="UP000474104">
    <property type="component" value="Unassembled WGS sequence"/>
</dbReference>
<feature type="transmembrane region" description="Helical" evidence="8">
    <location>
        <begin position="75"/>
        <end position="95"/>
    </location>
</feature>
<dbReference type="InterPro" id="IPR006741">
    <property type="entry name" value="AgrB"/>
</dbReference>
<accession>A0A9X5C686</accession>
<dbReference type="OrthoDB" id="1903579at2"/>
<evidence type="ECO:0000256" key="8">
    <source>
        <dbReference type="SAM" id="Phobius"/>
    </source>
</evidence>
<dbReference type="GO" id="GO:0016020">
    <property type="term" value="C:membrane"/>
    <property type="evidence" value="ECO:0007669"/>
    <property type="project" value="InterPro"/>
</dbReference>
<evidence type="ECO:0008006" key="11">
    <source>
        <dbReference type="Google" id="ProtNLM"/>
    </source>
</evidence>
<evidence type="ECO:0000256" key="3">
    <source>
        <dbReference type="ARBA" id="ARBA00022670"/>
    </source>
</evidence>
<dbReference type="GO" id="GO:0006508">
    <property type="term" value="P:proteolysis"/>
    <property type="evidence" value="ECO:0007669"/>
    <property type="project" value="UniProtKB-KW"/>
</dbReference>
<keyword evidence="1" id="KW-1003">Cell membrane</keyword>
<evidence type="ECO:0000256" key="6">
    <source>
        <dbReference type="ARBA" id="ARBA00022989"/>
    </source>
</evidence>
<dbReference type="AlphaFoldDB" id="A0A9X5C686"/>
<dbReference type="Pfam" id="PF04647">
    <property type="entry name" value="AgrB"/>
    <property type="match status" value="1"/>
</dbReference>
<evidence type="ECO:0000256" key="5">
    <source>
        <dbReference type="ARBA" id="ARBA00022801"/>
    </source>
</evidence>
<feature type="transmembrane region" description="Helical" evidence="8">
    <location>
        <begin position="102"/>
        <end position="122"/>
    </location>
</feature>
<keyword evidence="2" id="KW-0673">Quorum sensing</keyword>
<dbReference type="GO" id="GO:0008233">
    <property type="term" value="F:peptidase activity"/>
    <property type="evidence" value="ECO:0007669"/>
    <property type="project" value="UniProtKB-KW"/>
</dbReference>
<keyword evidence="5" id="KW-0378">Hydrolase</keyword>
<dbReference type="GO" id="GO:0009372">
    <property type="term" value="P:quorum sensing"/>
    <property type="evidence" value="ECO:0007669"/>
    <property type="project" value="UniProtKB-KW"/>
</dbReference>
<evidence type="ECO:0000256" key="2">
    <source>
        <dbReference type="ARBA" id="ARBA00022654"/>
    </source>
</evidence>
<feature type="transmembrane region" description="Helical" evidence="8">
    <location>
        <begin position="142"/>
        <end position="158"/>
    </location>
</feature>
<name>A0A9X5C686_9FIRM</name>
<feature type="transmembrane region" description="Helical" evidence="8">
    <location>
        <begin position="34"/>
        <end position="55"/>
    </location>
</feature>
<evidence type="ECO:0000313" key="10">
    <source>
        <dbReference type="Proteomes" id="UP000474104"/>
    </source>
</evidence>
<gene>
    <name evidence="9" type="ORF">FMM80_07325</name>
</gene>